<dbReference type="PANTHER" id="PTHR13768">
    <property type="entry name" value="SOLUBLE NSF ATTACHMENT PROTEIN SNAP"/>
    <property type="match status" value="1"/>
</dbReference>
<dbReference type="GO" id="GO:0035494">
    <property type="term" value="P:SNARE complex disassembly"/>
    <property type="evidence" value="ECO:0000318"/>
    <property type="project" value="GO_Central"/>
</dbReference>
<gene>
    <name evidence="6" type="ORF">T459_19886</name>
</gene>
<dbReference type="STRING" id="4072.A0A2G2Z333"/>
<dbReference type="AlphaFoldDB" id="A0A2G2Z333"/>
<dbReference type="PANTHER" id="PTHR13768:SF27">
    <property type="entry name" value="ALPHA-SOLUBLE NSF ATTACHMENT PROTEIN-LIKE"/>
    <property type="match status" value="1"/>
</dbReference>
<proteinExistence type="inferred from homology"/>
<evidence type="ECO:0000256" key="2">
    <source>
        <dbReference type="ARBA" id="ARBA00022448"/>
    </source>
</evidence>
<dbReference type="Pfam" id="PF14938">
    <property type="entry name" value="SNAP"/>
    <property type="match status" value="1"/>
</dbReference>
<comment type="caution">
    <text evidence="6">The sequence shown here is derived from an EMBL/GenBank/DDBJ whole genome shotgun (WGS) entry which is preliminary data.</text>
</comment>
<keyword evidence="7" id="KW-1185">Reference proteome</keyword>
<keyword evidence="3" id="KW-0653">Protein transport</keyword>
<protein>
    <submittedName>
        <fullName evidence="6">Uncharacterized protein</fullName>
    </submittedName>
</protein>
<dbReference type="InterPro" id="IPR000744">
    <property type="entry name" value="NSF_attach"/>
</dbReference>
<evidence type="ECO:0000256" key="4">
    <source>
        <dbReference type="PROSITE-ProRule" id="PRU00339"/>
    </source>
</evidence>
<dbReference type="Gene3D" id="1.25.40.10">
    <property type="entry name" value="Tetratricopeptide repeat domain"/>
    <property type="match status" value="1"/>
</dbReference>
<evidence type="ECO:0000256" key="5">
    <source>
        <dbReference type="SAM" id="Coils"/>
    </source>
</evidence>
<dbReference type="Proteomes" id="UP000222542">
    <property type="component" value="Unassembled WGS sequence"/>
</dbReference>
<sequence length="171" mass="19661">MFLDNGKLSMSARYYKEIAELYEQEQNLEQAITYYEKAADLFQNEDVTSSANQCKQKIAEFSAKVENWRQSNLLKDGPRNRKRKFPLRTFSGSTTLKLTMYKRQPNALKLPLCPGSGERSHHQSVLYTYAALPCISARDYFQEGLFPRLEPVTSWSHGNNFTGYSKAPLQS</sequence>
<evidence type="ECO:0000313" key="6">
    <source>
        <dbReference type="EMBL" id="PHT76364.1"/>
    </source>
</evidence>
<dbReference type="GO" id="GO:0019905">
    <property type="term" value="F:syntaxin binding"/>
    <property type="evidence" value="ECO:0000318"/>
    <property type="project" value="GO_Central"/>
</dbReference>
<dbReference type="GO" id="GO:0031201">
    <property type="term" value="C:SNARE complex"/>
    <property type="evidence" value="ECO:0000318"/>
    <property type="project" value="GO_Central"/>
</dbReference>
<dbReference type="GO" id="GO:0006886">
    <property type="term" value="P:intracellular protein transport"/>
    <property type="evidence" value="ECO:0000318"/>
    <property type="project" value="GO_Central"/>
</dbReference>
<evidence type="ECO:0000256" key="1">
    <source>
        <dbReference type="ARBA" id="ARBA00010050"/>
    </source>
</evidence>
<name>A0A2G2Z333_CAPAN</name>
<feature type="repeat" description="TPR" evidence="4">
    <location>
        <begin position="12"/>
        <end position="45"/>
    </location>
</feature>
<keyword evidence="2" id="KW-0813">Transport</keyword>
<dbReference type="Gramene" id="PHT76364">
    <property type="protein sequence ID" value="PHT76364"/>
    <property type="gene ID" value="T459_19886"/>
</dbReference>
<feature type="coiled-coil region" evidence="5">
    <location>
        <begin position="11"/>
        <end position="71"/>
    </location>
</feature>
<dbReference type="InterPro" id="IPR011990">
    <property type="entry name" value="TPR-like_helical_dom_sf"/>
</dbReference>
<dbReference type="SMART" id="SM00028">
    <property type="entry name" value="TPR"/>
    <property type="match status" value="1"/>
</dbReference>
<evidence type="ECO:0000256" key="3">
    <source>
        <dbReference type="ARBA" id="ARBA00022927"/>
    </source>
</evidence>
<organism evidence="6 7">
    <name type="scientific">Capsicum annuum</name>
    <name type="common">Capsicum pepper</name>
    <dbReference type="NCBI Taxonomy" id="4072"/>
    <lineage>
        <taxon>Eukaryota</taxon>
        <taxon>Viridiplantae</taxon>
        <taxon>Streptophyta</taxon>
        <taxon>Embryophyta</taxon>
        <taxon>Tracheophyta</taxon>
        <taxon>Spermatophyta</taxon>
        <taxon>Magnoliopsida</taxon>
        <taxon>eudicotyledons</taxon>
        <taxon>Gunneridae</taxon>
        <taxon>Pentapetalae</taxon>
        <taxon>asterids</taxon>
        <taxon>lamiids</taxon>
        <taxon>Solanales</taxon>
        <taxon>Solanaceae</taxon>
        <taxon>Solanoideae</taxon>
        <taxon>Capsiceae</taxon>
        <taxon>Capsicum</taxon>
    </lineage>
</organism>
<reference evidence="6 7" key="1">
    <citation type="journal article" date="2014" name="Nat. Genet.">
        <title>Genome sequence of the hot pepper provides insights into the evolution of pungency in Capsicum species.</title>
        <authorList>
            <person name="Kim S."/>
            <person name="Park M."/>
            <person name="Yeom S.I."/>
            <person name="Kim Y.M."/>
            <person name="Lee J.M."/>
            <person name="Lee H.A."/>
            <person name="Seo E."/>
            <person name="Choi J."/>
            <person name="Cheong K."/>
            <person name="Kim K.T."/>
            <person name="Jung K."/>
            <person name="Lee G.W."/>
            <person name="Oh S.K."/>
            <person name="Bae C."/>
            <person name="Kim S.B."/>
            <person name="Lee H.Y."/>
            <person name="Kim S.Y."/>
            <person name="Kim M.S."/>
            <person name="Kang B.C."/>
            <person name="Jo Y.D."/>
            <person name="Yang H.B."/>
            <person name="Jeong H.J."/>
            <person name="Kang W.H."/>
            <person name="Kwon J.K."/>
            <person name="Shin C."/>
            <person name="Lim J.Y."/>
            <person name="Park J.H."/>
            <person name="Huh J.H."/>
            <person name="Kim J.S."/>
            <person name="Kim B.D."/>
            <person name="Cohen O."/>
            <person name="Paran I."/>
            <person name="Suh M.C."/>
            <person name="Lee S.B."/>
            <person name="Kim Y.K."/>
            <person name="Shin Y."/>
            <person name="Noh S.J."/>
            <person name="Park J."/>
            <person name="Seo Y.S."/>
            <person name="Kwon S.Y."/>
            <person name="Kim H.A."/>
            <person name="Park J.M."/>
            <person name="Kim H.J."/>
            <person name="Choi S.B."/>
            <person name="Bosland P.W."/>
            <person name="Reeves G."/>
            <person name="Jo S.H."/>
            <person name="Lee B.W."/>
            <person name="Cho H.T."/>
            <person name="Choi H.S."/>
            <person name="Lee M.S."/>
            <person name="Yu Y."/>
            <person name="Do Choi Y."/>
            <person name="Park B.S."/>
            <person name="van Deynze A."/>
            <person name="Ashrafi H."/>
            <person name="Hill T."/>
            <person name="Kim W.T."/>
            <person name="Pai H.S."/>
            <person name="Ahn H.K."/>
            <person name="Yeam I."/>
            <person name="Giovannoni J.J."/>
            <person name="Rose J.K."/>
            <person name="Sorensen I."/>
            <person name="Lee S.J."/>
            <person name="Kim R.W."/>
            <person name="Choi I.Y."/>
            <person name="Choi B.S."/>
            <person name="Lim J.S."/>
            <person name="Lee Y.H."/>
            <person name="Choi D."/>
        </authorList>
    </citation>
    <scope>NUCLEOTIDE SEQUENCE [LARGE SCALE GENOMIC DNA]</scope>
    <source>
        <strain evidence="7">cv. CM334</strain>
    </source>
</reference>
<accession>A0A2G2Z333</accession>
<dbReference type="InterPro" id="IPR019734">
    <property type="entry name" value="TPR_rpt"/>
</dbReference>
<dbReference type="PROSITE" id="PS50005">
    <property type="entry name" value="TPR"/>
    <property type="match status" value="1"/>
</dbReference>
<keyword evidence="4" id="KW-0802">TPR repeat</keyword>
<dbReference type="SUPFAM" id="SSF48452">
    <property type="entry name" value="TPR-like"/>
    <property type="match status" value="1"/>
</dbReference>
<comment type="similarity">
    <text evidence="1">Belongs to the SNAP family.</text>
</comment>
<dbReference type="GO" id="GO:0005483">
    <property type="term" value="F:soluble NSF attachment protein activity"/>
    <property type="evidence" value="ECO:0000318"/>
    <property type="project" value="GO_Central"/>
</dbReference>
<dbReference type="SMR" id="A0A2G2Z333"/>
<reference evidence="6 7" key="2">
    <citation type="journal article" date="2017" name="Genome Biol.">
        <title>New reference genome sequences of hot pepper reveal the massive evolution of plant disease-resistance genes by retroduplication.</title>
        <authorList>
            <person name="Kim S."/>
            <person name="Park J."/>
            <person name="Yeom S.I."/>
            <person name="Kim Y.M."/>
            <person name="Seo E."/>
            <person name="Kim K.T."/>
            <person name="Kim M.S."/>
            <person name="Lee J.M."/>
            <person name="Cheong K."/>
            <person name="Shin H.S."/>
            <person name="Kim S.B."/>
            <person name="Han K."/>
            <person name="Lee J."/>
            <person name="Park M."/>
            <person name="Lee H.A."/>
            <person name="Lee H.Y."/>
            <person name="Lee Y."/>
            <person name="Oh S."/>
            <person name="Lee J.H."/>
            <person name="Choi E."/>
            <person name="Choi E."/>
            <person name="Lee S.E."/>
            <person name="Jeon J."/>
            <person name="Kim H."/>
            <person name="Choi G."/>
            <person name="Song H."/>
            <person name="Lee J."/>
            <person name="Lee S.C."/>
            <person name="Kwon J.K."/>
            <person name="Lee H.Y."/>
            <person name="Koo N."/>
            <person name="Hong Y."/>
            <person name="Kim R.W."/>
            <person name="Kang W.H."/>
            <person name="Huh J.H."/>
            <person name="Kang B.C."/>
            <person name="Yang T.J."/>
            <person name="Lee Y.H."/>
            <person name="Bennetzen J.L."/>
            <person name="Choi D."/>
        </authorList>
    </citation>
    <scope>NUCLEOTIDE SEQUENCE [LARGE SCALE GENOMIC DNA]</scope>
    <source>
        <strain evidence="7">cv. CM334</strain>
    </source>
</reference>
<evidence type="ECO:0000313" key="7">
    <source>
        <dbReference type="Proteomes" id="UP000222542"/>
    </source>
</evidence>
<dbReference type="EMBL" id="AYRZ02000007">
    <property type="protein sequence ID" value="PHT76364.1"/>
    <property type="molecule type" value="Genomic_DNA"/>
</dbReference>
<keyword evidence="5" id="KW-0175">Coiled coil</keyword>